<keyword evidence="9" id="KW-1185">Reference proteome</keyword>
<protein>
    <submittedName>
        <fullName evidence="4">Cathepsin B</fullName>
    </submittedName>
    <submittedName>
        <fullName evidence="6">Cathepsin_B</fullName>
    </submittedName>
</protein>
<dbReference type="GO" id="GO:0006508">
    <property type="term" value="P:proteolysis"/>
    <property type="evidence" value="ECO:0007669"/>
    <property type="project" value="InterPro"/>
</dbReference>
<dbReference type="EMBL" id="CATOUU010000283">
    <property type="protein sequence ID" value="CAI9923522.1"/>
    <property type="molecule type" value="Genomic_DNA"/>
</dbReference>
<gene>
    <name evidence="3" type="ORF">HINF_LOCUS11167</name>
    <name evidence="6" type="ORF">HINF_LOCUS21108</name>
    <name evidence="7" type="ORF">HINF_LOCUS36228</name>
    <name evidence="4" type="ORF">HINF_LOCUS41719</name>
    <name evidence="5" type="ORF">HINF_LOCUS50979</name>
    <name evidence="8" type="ORF">HINF_LOCUS75383</name>
</gene>
<comment type="similarity">
    <text evidence="1">Belongs to the peptidase C1 family.</text>
</comment>
<comment type="caution">
    <text evidence="4">The sequence shown here is derived from an EMBL/GenBank/DDBJ whole genome shotgun (WGS) entry which is preliminary data.</text>
</comment>
<dbReference type="EMBL" id="CATOUU010000967">
    <property type="protein sequence ID" value="CAI9963334.1"/>
    <property type="molecule type" value="Genomic_DNA"/>
</dbReference>
<dbReference type="InterPro" id="IPR038765">
    <property type="entry name" value="Papain-like_cys_pep_sf"/>
</dbReference>
<reference evidence="4" key="1">
    <citation type="submission" date="2023-06" db="EMBL/GenBank/DDBJ databases">
        <authorList>
            <person name="Kurt Z."/>
        </authorList>
    </citation>
    <scope>NUCLEOTIDE SEQUENCE</scope>
</reference>
<evidence type="ECO:0000313" key="9">
    <source>
        <dbReference type="Proteomes" id="UP001642409"/>
    </source>
</evidence>
<dbReference type="SUPFAM" id="SSF54001">
    <property type="entry name" value="Cysteine proteinases"/>
    <property type="match status" value="1"/>
</dbReference>
<dbReference type="EMBL" id="CAXDID020000133">
    <property type="protein sequence ID" value="CAL6036064.1"/>
    <property type="molecule type" value="Genomic_DNA"/>
</dbReference>
<proteinExistence type="inferred from homology"/>
<dbReference type="PANTHER" id="PTHR12411">
    <property type="entry name" value="CYSTEINE PROTEASE FAMILY C1-RELATED"/>
    <property type="match status" value="1"/>
</dbReference>
<sequence length="218" mass="24431">MFVVMQSFAKEFHSQTVLDMLKNIPDLTWTPDIPEKFRGLSEEHVRHSFIPKIGSFTNEKTHLIGAAPDSFSWIEEKPECILVRDSDSCGSWAFSSVGPFSDNRCISGEDAKRVTYSEQYMISCDKGSDGCAGTYHISQPQYFLQKIGVPTDKCVSYKQVTGKCPTSCDDKTPLVLYKSSKFEDVCTNEESIMVQIIIASEDQRLRDAGSFCFGLVSQ</sequence>
<dbReference type="AlphaFoldDB" id="A0AA86Q7V5"/>
<accession>A0AA86Q7V5</accession>
<name>A0AA86Q7V5_9EUKA</name>
<dbReference type="EMBL" id="CAXDID020000666">
    <property type="protein sequence ID" value="CAL6109309.1"/>
    <property type="molecule type" value="Genomic_DNA"/>
</dbReference>
<dbReference type="InterPro" id="IPR000668">
    <property type="entry name" value="Peptidase_C1A_C"/>
</dbReference>
<reference evidence="6 9" key="2">
    <citation type="submission" date="2024-07" db="EMBL/GenBank/DDBJ databases">
        <authorList>
            <person name="Akdeniz Z."/>
        </authorList>
    </citation>
    <scope>NUCLEOTIDE SEQUENCE [LARGE SCALE GENOMIC DNA]</scope>
</reference>
<dbReference type="EMBL" id="CATOUU010000845">
    <property type="protein sequence ID" value="CAI9954074.1"/>
    <property type="molecule type" value="Genomic_DNA"/>
</dbReference>
<dbReference type="Proteomes" id="UP001642409">
    <property type="component" value="Unassembled WGS sequence"/>
</dbReference>
<evidence type="ECO:0000256" key="1">
    <source>
        <dbReference type="ARBA" id="ARBA00008455"/>
    </source>
</evidence>
<evidence type="ECO:0000313" key="3">
    <source>
        <dbReference type="EMBL" id="CAI9923522.1"/>
    </source>
</evidence>
<feature type="domain" description="Peptidase C1A papain C-terminal" evidence="2">
    <location>
        <begin position="67"/>
        <end position="215"/>
    </location>
</feature>
<dbReference type="SMART" id="SM00645">
    <property type="entry name" value="Pept_C1"/>
    <property type="match status" value="1"/>
</dbReference>
<evidence type="ECO:0000259" key="2">
    <source>
        <dbReference type="SMART" id="SM00645"/>
    </source>
</evidence>
<dbReference type="InterPro" id="IPR013128">
    <property type="entry name" value="Peptidase_C1A"/>
</dbReference>
<dbReference type="Pfam" id="PF00112">
    <property type="entry name" value="Peptidase_C1"/>
    <property type="match status" value="1"/>
</dbReference>
<evidence type="ECO:0000313" key="7">
    <source>
        <dbReference type="EMBL" id="CAL6036064.1"/>
    </source>
</evidence>
<evidence type="ECO:0000313" key="8">
    <source>
        <dbReference type="EMBL" id="CAL6109309.1"/>
    </source>
</evidence>
<evidence type="ECO:0000313" key="5">
    <source>
        <dbReference type="EMBL" id="CAI9963334.1"/>
    </source>
</evidence>
<dbReference type="EMBL" id="CAXDID020000057">
    <property type="protein sequence ID" value="CAL6008413.1"/>
    <property type="molecule type" value="Genomic_DNA"/>
</dbReference>
<organism evidence="4">
    <name type="scientific">Hexamita inflata</name>
    <dbReference type="NCBI Taxonomy" id="28002"/>
    <lineage>
        <taxon>Eukaryota</taxon>
        <taxon>Metamonada</taxon>
        <taxon>Diplomonadida</taxon>
        <taxon>Hexamitidae</taxon>
        <taxon>Hexamitinae</taxon>
        <taxon>Hexamita</taxon>
    </lineage>
</organism>
<dbReference type="GO" id="GO:0008234">
    <property type="term" value="F:cysteine-type peptidase activity"/>
    <property type="evidence" value="ECO:0007669"/>
    <property type="project" value="InterPro"/>
</dbReference>
<evidence type="ECO:0000313" key="4">
    <source>
        <dbReference type="EMBL" id="CAI9954074.1"/>
    </source>
</evidence>
<evidence type="ECO:0000313" key="6">
    <source>
        <dbReference type="EMBL" id="CAL6008413.1"/>
    </source>
</evidence>
<dbReference type="Gene3D" id="3.90.70.10">
    <property type="entry name" value="Cysteine proteinases"/>
    <property type="match status" value="1"/>
</dbReference>